<evidence type="ECO:0000256" key="1">
    <source>
        <dbReference type="SAM" id="SignalP"/>
    </source>
</evidence>
<dbReference type="OrthoDB" id="679501at2"/>
<gene>
    <name evidence="2" type="primary">gldD</name>
    <name evidence="2" type="ORF">HYN59_06230</name>
</gene>
<dbReference type="AlphaFoldDB" id="A0A2S1QWF8"/>
<evidence type="ECO:0000313" key="3">
    <source>
        <dbReference type="Proteomes" id="UP000244929"/>
    </source>
</evidence>
<protein>
    <submittedName>
        <fullName evidence="2">Gliding motility lipoprotein GldD</fullName>
    </submittedName>
</protein>
<accession>A0A2S1QWF8</accession>
<feature type="chain" id="PRO_5015745020" evidence="1">
    <location>
        <begin position="21"/>
        <end position="190"/>
    </location>
</feature>
<organism evidence="2 3">
    <name type="scientific">Flavobacterium album</name>
    <dbReference type="NCBI Taxonomy" id="2175091"/>
    <lineage>
        <taxon>Bacteria</taxon>
        <taxon>Pseudomonadati</taxon>
        <taxon>Bacteroidota</taxon>
        <taxon>Flavobacteriia</taxon>
        <taxon>Flavobacteriales</taxon>
        <taxon>Flavobacteriaceae</taxon>
        <taxon>Flavobacterium</taxon>
    </lineage>
</organism>
<evidence type="ECO:0000313" key="2">
    <source>
        <dbReference type="EMBL" id="AWH84742.1"/>
    </source>
</evidence>
<dbReference type="RefSeq" id="WP_108777448.1">
    <property type="nucleotide sequence ID" value="NZ_CP029186.1"/>
</dbReference>
<sequence length="190" mass="21645">MKSIKKVIAAGMLSAIAVLAISCKEDTVPKPQAYLRLEYPMGKYIPYDGDCPYTFGYNSLARIKDKGNCNLTIEYPKMKATLYLTYKTVEGNNLEALLRDAQKLTYEHVIKADAIQEQPYLNPEKKVYGMFYQVGGDAATNAQFYVTDSTRHFLTGSMYFYAKPNFDSIMPAASYIKDDMRNIMETLKWK</sequence>
<dbReference type="KEGG" id="falb:HYN59_06230"/>
<dbReference type="InterPro" id="IPR019850">
    <property type="entry name" value="GldD-like"/>
</dbReference>
<keyword evidence="1" id="KW-0732">Signal</keyword>
<dbReference type="NCBIfam" id="TIGR03512">
    <property type="entry name" value="GldD_lipo"/>
    <property type="match status" value="1"/>
</dbReference>
<proteinExistence type="predicted"/>
<reference evidence="2 3" key="1">
    <citation type="submission" date="2018-04" db="EMBL/GenBank/DDBJ databases">
        <title>Genome sequencing of Flavobacterium sp. HYN0059.</title>
        <authorList>
            <person name="Yi H."/>
            <person name="Baek C."/>
        </authorList>
    </citation>
    <scope>NUCLEOTIDE SEQUENCE [LARGE SCALE GENOMIC DNA]</scope>
    <source>
        <strain evidence="2 3">HYN0059</strain>
    </source>
</reference>
<keyword evidence="2" id="KW-0449">Lipoprotein</keyword>
<keyword evidence="3" id="KW-1185">Reference proteome</keyword>
<dbReference type="EMBL" id="CP029186">
    <property type="protein sequence ID" value="AWH84742.1"/>
    <property type="molecule type" value="Genomic_DNA"/>
</dbReference>
<dbReference type="Proteomes" id="UP000244929">
    <property type="component" value="Chromosome"/>
</dbReference>
<feature type="signal peptide" evidence="1">
    <location>
        <begin position="1"/>
        <end position="20"/>
    </location>
</feature>
<name>A0A2S1QWF8_9FLAO</name>
<dbReference type="Pfam" id="PF25593">
    <property type="entry name" value="GldD_lipo"/>
    <property type="match status" value="1"/>
</dbReference>
<dbReference type="PROSITE" id="PS51257">
    <property type="entry name" value="PROKAR_LIPOPROTEIN"/>
    <property type="match status" value="1"/>
</dbReference>